<dbReference type="Proteomes" id="UP001501600">
    <property type="component" value="Unassembled WGS sequence"/>
</dbReference>
<evidence type="ECO:0000256" key="7">
    <source>
        <dbReference type="ARBA" id="ARBA00023136"/>
    </source>
</evidence>
<feature type="transmembrane region" description="Helical" evidence="8">
    <location>
        <begin position="23"/>
        <end position="43"/>
    </location>
</feature>
<evidence type="ECO:0000256" key="8">
    <source>
        <dbReference type="RuleBase" id="RU361157"/>
    </source>
</evidence>
<dbReference type="InterPro" id="IPR013525">
    <property type="entry name" value="ABC2_TM"/>
</dbReference>
<accession>A0ABP9RW05</accession>
<feature type="transmembrane region" description="Helical" evidence="8">
    <location>
        <begin position="236"/>
        <end position="257"/>
    </location>
</feature>
<protein>
    <recommendedName>
        <fullName evidence="8">Transport permease protein</fullName>
    </recommendedName>
</protein>
<feature type="transmembrane region" description="Helical" evidence="8">
    <location>
        <begin position="358"/>
        <end position="376"/>
    </location>
</feature>
<feature type="transmembrane region" description="Helical" evidence="8">
    <location>
        <begin position="300"/>
        <end position="318"/>
    </location>
</feature>
<evidence type="ECO:0000256" key="2">
    <source>
        <dbReference type="ARBA" id="ARBA00007783"/>
    </source>
</evidence>
<evidence type="ECO:0000256" key="1">
    <source>
        <dbReference type="ARBA" id="ARBA00004651"/>
    </source>
</evidence>
<dbReference type="Gene3D" id="3.40.1710.10">
    <property type="entry name" value="abc type-2 transporter like domain"/>
    <property type="match status" value="1"/>
</dbReference>
<feature type="transmembrane region" description="Helical" evidence="8">
    <location>
        <begin position="269"/>
        <end position="288"/>
    </location>
</feature>
<keyword evidence="11" id="KW-1185">Reference proteome</keyword>
<keyword evidence="4 8" id="KW-1003">Cell membrane</keyword>
<dbReference type="PANTHER" id="PTHR30294">
    <property type="entry name" value="MEMBRANE COMPONENT OF ABC TRANSPORTER YHHJ-RELATED"/>
    <property type="match status" value="1"/>
</dbReference>
<dbReference type="InterPro" id="IPR047817">
    <property type="entry name" value="ABC2_TM_bact-type"/>
</dbReference>
<comment type="caution">
    <text evidence="10">The sequence shown here is derived from an EMBL/GenBank/DDBJ whole genome shotgun (WGS) entry which is preliminary data.</text>
</comment>
<reference evidence="11" key="1">
    <citation type="journal article" date="2019" name="Int. J. Syst. Evol. Microbiol.">
        <title>The Global Catalogue of Microorganisms (GCM) 10K type strain sequencing project: providing services to taxonomists for standard genome sequencing and annotation.</title>
        <authorList>
            <consortium name="The Broad Institute Genomics Platform"/>
            <consortium name="The Broad Institute Genome Sequencing Center for Infectious Disease"/>
            <person name="Wu L."/>
            <person name="Ma J."/>
        </authorList>
    </citation>
    <scope>NUCLEOTIDE SEQUENCE [LARGE SCALE GENOMIC DNA]</scope>
    <source>
        <strain evidence="11">JCM 18720</strain>
    </source>
</reference>
<keyword evidence="6 8" id="KW-1133">Transmembrane helix</keyword>
<keyword evidence="3 8" id="KW-0813">Transport</keyword>
<keyword evidence="5 8" id="KW-0812">Transmembrane</keyword>
<dbReference type="PRINTS" id="PR00164">
    <property type="entry name" value="ABC2TRNSPORT"/>
</dbReference>
<organism evidence="10 11">
    <name type="scientific">Ferrimonas gelatinilytica</name>
    <dbReference type="NCBI Taxonomy" id="1255257"/>
    <lineage>
        <taxon>Bacteria</taxon>
        <taxon>Pseudomonadati</taxon>
        <taxon>Pseudomonadota</taxon>
        <taxon>Gammaproteobacteria</taxon>
        <taxon>Alteromonadales</taxon>
        <taxon>Ferrimonadaceae</taxon>
        <taxon>Ferrimonas</taxon>
    </lineage>
</organism>
<gene>
    <name evidence="10" type="ORF">GCM10025772_07790</name>
</gene>
<evidence type="ECO:0000313" key="10">
    <source>
        <dbReference type="EMBL" id="GAA5188259.1"/>
    </source>
</evidence>
<evidence type="ECO:0000256" key="6">
    <source>
        <dbReference type="ARBA" id="ARBA00022989"/>
    </source>
</evidence>
<evidence type="ECO:0000256" key="3">
    <source>
        <dbReference type="ARBA" id="ARBA00022448"/>
    </source>
</evidence>
<dbReference type="Pfam" id="PF12698">
    <property type="entry name" value="ABC2_membrane_3"/>
    <property type="match status" value="1"/>
</dbReference>
<evidence type="ECO:0000256" key="5">
    <source>
        <dbReference type="ARBA" id="ARBA00022692"/>
    </source>
</evidence>
<dbReference type="InterPro" id="IPR051449">
    <property type="entry name" value="ABC-2_transporter_component"/>
</dbReference>
<feature type="transmembrane region" description="Helical" evidence="8">
    <location>
        <begin position="188"/>
        <end position="210"/>
    </location>
</feature>
<dbReference type="PROSITE" id="PS51012">
    <property type="entry name" value="ABC_TM2"/>
    <property type="match status" value="1"/>
</dbReference>
<sequence length="381" mass="41667">MKGLRRIWAVLAKELMQLRRDRMTFAMVIMIPLIQLVLFGYAINNRVRDLPVAVVDQSQTGLSRALIQSVIATQVVEVVSRGVDLAEGQAALTEGRVRAVLIIPPDVDDRLARHSVAGLSTPASSDEPLSRPIAQWLVDGSDNVVAGAIQSLRSMPLPDLFRQSSLHTVPTFEVTLLYNPEQRTAVNIVPGLVGVILTMTMILFTSLAIVREQERGNMEMLITTPIHPLELMLGKIIPYIFVGLLQTGIILGLGRVLFRIPLGGSALDLLVITLLFIAASLVLGLLISTLAKSQLQAMQMTVFILLPSILLSGFMFPYEGMPVAAQIIAEALPATHFMRCIRGVLLRQAELGDLVPDLIWLGVFTLAGLLLASMRFRKTLD</sequence>
<dbReference type="RefSeq" id="WP_345315731.1">
    <property type="nucleotide sequence ID" value="NZ_BAABLF010000005.1"/>
</dbReference>
<dbReference type="InterPro" id="IPR000412">
    <property type="entry name" value="ABC_2_transport"/>
</dbReference>
<comment type="similarity">
    <text evidence="2 8">Belongs to the ABC-2 integral membrane protein family.</text>
</comment>
<feature type="domain" description="ABC transmembrane type-2" evidence="9">
    <location>
        <begin position="142"/>
        <end position="379"/>
    </location>
</feature>
<dbReference type="EMBL" id="BAABLF010000005">
    <property type="protein sequence ID" value="GAA5188259.1"/>
    <property type="molecule type" value="Genomic_DNA"/>
</dbReference>
<comment type="subcellular location">
    <subcellularLocation>
        <location evidence="8">Cell inner membrane</location>
        <topology evidence="8">Multi-pass membrane protein</topology>
    </subcellularLocation>
    <subcellularLocation>
        <location evidence="1">Cell membrane</location>
        <topology evidence="1">Multi-pass membrane protein</topology>
    </subcellularLocation>
</comment>
<evidence type="ECO:0000259" key="9">
    <source>
        <dbReference type="PROSITE" id="PS51012"/>
    </source>
</evidence>
<dbReference type="PANTHER" id="PTHR30294:SF29">
    <property type="entry name" value="MULTIDRUG ABC TRANSPORTER PERMEASE YBHS-RELATED"/>
    <property type="match status" value="1"/>
</dbReference>
<proteinExistence type="inferred from homology"/>
<name>A0ABP9RW05_9GAMM</name>
<evidence type="ECO:0000313" key="11">
    <source>
        <dbReference type="Proteomes" id="UP001501600"/>
    </source>
</evidence>
<evidence type="ECO:0000256" key="4">
    <source>
        <dbReference type="ARBA" id="ARBA00022475"/>
    </source>
</evidence>
<keyword evidence="7 8" id="KW-0472">Membrane</keyword>